<evidence type="ECO:0000256" key="2">
    <source>
        <dbReference type="ARBA" id="ARBA00022598"/>
    </source>
</evidence>
<dbReference type="InterPro" id="IPR042099">
    <property type="entry name" value="ANL_N_sf"/>
</dbReference>
<protein>
    <recommendedName>
        <fullName evidence="4">AMP-dependent synthetase/ligase domain-containing protein</fullName>
    </recommendedName>
</protein>
<keyword evidence="3" id="KW-0472">Membrane</keyword>
<gene>
    <name evidence="5" type="ORF">Daus18300_010750</name>
</gene>
<dbReference type="PANTHER" id="PTHR24096">
    <property type="entry name" value="LONG-CHAIN-FATTY-ACID--COA LIGASE"/>
    <property type="match status" value="1"/>
</dbReference>
<dbReference type="InterPro" id="IPR020845">
    <property type="entry name" value="AMP-binding_CS"/>
</dbReference>
<dbReference type="Pfam" id="PF00501">
    <property type="entry name" value="AMP-binding"/>
    <property type="match status" value="1"/>
</dbReference>
<sequence length="425" mass="46941">MARIYTNPEKLQYPKDATLTEILLYHNLNSTPSNKPTIIDGYSGETIFTYSGFRTSVRKVANHFYHRLGIRQRTVVGILSTTKILSLTPYLQELAHALKLSKPSHIIVEEALLPNLLKAFALVPDLQSKPRLHVWDSTHLNNANTEPLQIEEIIQNGSPDFEPAKLPPGAAAQELAFICFSSGTSGLVKGVQLTHENIVANLFQQSQGLRGMFNPKTVVTLIVPFFHILGLAGFCCQFISQGVPIVVFKRFEMAPLLKAIKRHRITHINVVPPIALELLRNPEAAKGDWSSVQCLMNAAAPLKKEQADQLCKRYGCVVTQWYGMTEASPSVASQREDETHIAGTIGRPLPGMEMRVVDEDGKDTEVGEFILRGPNIMKGYVGDTSLSGSPMTPDGFLRTGDIGYADSNGYLYIVDRAKEMIKVKG</sequence>
<keyword evidence="6" id="KW-1185">Reference proteome</keyword>
<dbReference type="SUPFAM" id="SSF56801">
    <property type="entry name" value="Acetyl-CoA synthetase-like"/>
    <property type="match status" value="1"/>
</dbReference>
<keyword evidence="3" id="KW-0812">Transmembrane</keyword>
<evidence type="ECO:0000313" key="5">
    <source>
        <dbReference type="EMBL" id="KAL1856378.1"/>
    </source>
</evidence>
<dbReference type="EMBL" id="JAWRVE010000122">
    <property type="protein sequence ID" value="KAL1856378.1"/>
    <property type="molecule type" value="Genomic_DNA"/>
</dbReference>
<accession>A0ABR3W960</accession>
<feature type="transmembrane region" description="Helical" evidence="3">
    <location>
        <begin position="218"/>
        <end position="240"/>
    </location>
</feature>
<comment type="similarity">
    <text evidence="1">Belongs to the ATP-dependent AMP-binding enzyme family.</text>
</comment>
<evidence type="ECO:0000313" key="6">
    <source>
        <dbReference type="Proteomes" id="UP001583177"/>
    </source>
</evidence>
<dbReference type="Gene3D" id="3.40.50.12780">
    <property type="entry name" value="N-terminal domain of ligase-like"/>
    <property type="match status" value="1"/>
</dbReference>
<name>A0ABR3W960_9PEZI</name>
<organism evidence="5 6">
    <name type="scientific">Diaporthe australafricana</name>
    <dbReference type="NCBI Taxonomy" id="127596"/>
    <lineage>
        <taxon>Eukaryota</taxon>
        <taxon>Fungi</taxon>
        <taxon>Dikarya</taxon>
        <taxon>Ascomycota</taxon>
        <taxon>Pezizomycotina</taxon>
        <taxon>Sordariomycetes</taxon>
        <taxon>Sordariomycetidae</taxon>
        <taxon>Diaporthales</taxon>
        <taxon>Diaporthaceae</taxon>
        <taxon>Diaporthe</taxon>
    </lineage>
</organism>
<comment type="caution">
    <text evidence="5">The sequence shown here is derived from an EMBL/GenBank/DDBJ whole genome shotgun (WGS) entry which is preliminary data.</text>
</comment>
<evidence type="ECO:0000259" key="4">
    <source>
        <dbReference type="Pfam" id="PF00501"/>
    </source>
</evidence>
<dbReference type="InterPro" id="IPR000873">
    <property type="entry name" value="AMP-dep_synth/lig_dom"/>
</dbReference>
<reference evidence="5 6" key="1">
    <citation type="journal article" date="2024" name="IMA Fungus">
        <title>IMA Genome - F19 : A genome assembly and annotation guide to empower mycologists, including annotated draft genome sequences of Ceratocystis pirilliformis, Diaporthe australafricana, Fusarium ophioides, Paecilomyces lecythidis, and Sporothrix stenoceras.</title>
        <authorList>
            <person name="Aylward J."/>
            <person name="Wilson A.M."/>
            <person name="Visagie C.M."/>
            <person name="Spraker J."/>
            <person name="Barnes I."/>
            <person name="Buitendag C."/>
            <person name="Ceriani C."/>
            <person name="Del Mar Angel L."/>
            <person name="du Plessis D."/>
            <person name="Fuchs T."/>
            <person name="Gasser K."/>
            <person name="Kramer D."/>
            <person name="Li W."/>
            <person name="Munsamy K."/>
            <person name="Piso A."/>
            <person name="Price J.L."/>
            <person name="Sonnekus B."/>
            <person name="Thomas C."/>
            <person name="van der Nest A."/>
            <person name="van Dijk A."/>
            <person name="van Heerden A."/>
            <person name="van Vuuren N."/>
            <person name="Yilmaz N."/>
            <person name="Duong T.A."/>
            <person name="van der Merwe N.A."/>
            <person name="Wingfield M.J."/>
            <person name="Wingfield B.D."/>
        </authorList>
    </citation>
    <scope>NUCLEOTIDE SEQUENCE [LARGE SCALE GENOMIC DNA]</scope>
    <source>
        <strain evidence="5 6">CMW 18300</strain>
    </source>
</reference>
<keyword evidence="3" id="KW-1133">Transmembrane helix</keyword>
<keyword evidence="2" id="KW-0436">Ligase</keyword>
<dbReference type="PROSITE" id="PS00455">
    <property type="entry name" value="AMP_BINDING"/>
    <property type="match status" value="1"/>
</dbReference>
<dbReference type="PANTHER" id="PTHR24096:SF149">
    <property type="entry name" value="AMP-BINDING DOMAIN-CONTAINING PROTEIN-RELATED"/>
    <property type="match status" value="1"/>
</dbReference>
<proteinExistence type="inferred from homology"/>
<feature type="domain" description="AMP-dependent synthetase/ligase" evidence="4">
    <location>
        <begin position="92"/>
        <end position="380"/>
    </location>
</feature>
<evidence type="ECO:0000256" key="3">
    <source>
        <dbReference type="SAM" id="Phobius"/>
    </source>
</evidence>
<dbReference type="Proteomes" id="UP001583177">
    <property type="component" value="Unassembled WGS sequence"/>
</dbReference>
<evidence type="ECO:0000256" key="1">
    <source>
        <dbReference type="ARBA" id="ARBA00006432"/>
    </source>
</evidence>